<dbReference type="Pfam" id="PF19941">
    <property type="entry name" value="DUF6403"/>
    <property type="match status" value="1"/>
</dbReference>
<evidence type="ECO:0000256" key="1">
    <source>
        <dbReference type="SAM" id="MobiDB-lite"/>
    </source>
</evidence>
<proteinExistence type="predicted"/>
<keyword evidence="2" id="KW-0472">Membrane</keyword>
<evidence type="ECO:0000256" key="2">
    <source>
        <dbReference type="SAM" id="Phobius"/>
    </source>
</evidence>
<feature type="region of interest" description="Disordered" evidence="1">
    <location>
        <begin position="78"/>
        <end position="103"/>
    </location>
</feature>
<accession>A0ABS2ALP8</accession>
<comment type="caution">
    <text evidence="3">The sequence shown here is derived from an EMBL/GenBank/DDBJ whole genome shotgun (WGS) entry which is preliminary data.</text>
</comment>
<name>A0ABS2ALP8_9ACTN</name>
<protein>
    <submittedName>
        <fullName evidence="3">Uncharacterized protein</fullName>
    </submittedName>
</protein>
<dbReference type="Proteomes" id="UP000632138">
    <property type="component" value="Unassembled WGS sequence"/>
</dbReference>
<sequence length="103" mass="10746">MSLSWWVWPVGVVLLCAAGVGSVLVPRLRAASLERRVAWSAARAAIDRAAVSRDAAPVTVEEAERLLAEAELVVAGGGGPAAARTATDHARRADSMWRAATDA</sequence>
<feature type="compositionally biased region" description="Basic and acidic residues" evidence="1">
    <location>
        <begin position="86"/>
        <end position="95"/>
    </location>
</feature>
<keyword evidence="2" id="KW-0812">Transmembrane</keyword>
<dbReference type="EMBL" id="JAENHP010000016">
    <property type="protein sequence ID" value="MBM2620752.1"/>
    <property type="molecule type" value="Genomic_DNA"/>
</dbReference>
<dbReference type="RefSeq" id="WP_203380884.1">
    <property type="nucleotide sequence ID" value="NZ_JAENHP010000016.1"/>
</dbReference>
<evidence type="ECO:0000313" key="3">
    <source>
        <dbReference type="EMBL" id="MBM2620752.1"/>
    </source>
</evidence>
<reference evidence="3 4" key="1">
    <citation type="submission" date="2021-01" db="EMBL/GenBank/DDBJ databases">
        <title>Actinoplanes sp. nov. LDG1-06 isolated from lichen.</title>
        <authorList>
            <person name="Saeng-In P."/>
            <person name="Phongsopitanun W."/>
            <person name="Kanchanasin P."/>
            <person name="Yuki M."/>
            <person name="Kudo T."/>
            <person name="Ohkuma M."/>
            <person name="Tanasupawat S."/>
        </authorList>
    </citation>
    <scope>NUCLEOTIDE SEQUENCE [LARGE SCALE GENOMIC DNA]</scope>
    <source>
        <strain evidence="3 4">LDG1-06</strain>
    </source>
</reference>
<dbReference type="InterPro" id="IPR045645">
    <property type="entry name" value="DUF6403"/>
</dbReference>
<evidence type="ECO:0000313" key="4">
    <source>
        <dbReference type="Proteomes" id="UP000632138"/>
    </source>
</evidence>
<keyword evidence="2" id="KW-1133">Transmembrane helix</keyword>
<gene>
    <name evidence="3" type="ORF">JIG36_35155</name>
</gene>
<keyword evidence="4" id="KW-1185">Reference proteome</keyword>
<organism evidence="3 4">
    <name type="scientific">Paractinoplanes ovalisporus</name>
    <dbReference type="NCBI Taxonomy" id="2810368"/>
    <lineage>
        <taxon>Bacteria</taxon>
        <taxon>Bacillati</taxon>
        <taxon>Actinomycetota</taxon>
        <taxon>Actinomycetes</taxon>
        <taxon>Micromonosporales</taxon>
        <taxon>Micromonosporaceae</taxon>
        <taxon>Paractinoplanes</taxon>
    </lineage>
</organism>
<feature type="transmembrane region" description="Helical" evidence="2">
    <location>
        <begin position="6"/>
        <end position="26"/>
    </location>
</feature>